<comment type="pathway">
    <text evidence="2">Cofactor biosynthesis; ubiquinone biosynthesis.</text>
</comment>
<comment type="caution">
    <text evidence="9">The sequence shown here is derived from an EMBL/GenBank/DDBJ whole genome shotgun (WGS) entry which is preliminary data.</text>
</comment>
<dbReference type="Pfam" id="PF01494">
    <property type="entry name" value="FAD_binding_3"/>
    <property type="match status" value="1"/>
</dbReference>
<dbReference type="NCBIfam" id="NF005691">
    <property type="entry name" value="PRK07494.1"/>
    <property type="match status" value="1"/>
</dbReference>
<keyword evidence="7" id="KW-0503">Monooxygenase</keyword>
<evidence type="ECO:0000256" key="1">
    <source>
        <dbReference type="ARBA" id="ARBA00001974"/>
    </source>
</evidence>
<dbReference type="PANTHER" id="PTHR43876">
    <property type="entry name" value="UBIQUINONE BIOSYNTHESIS MONOOXYGENASE COQ6, MITOCHONDRIAL"/>
    <property type="match status" value="1"/>
</dbReference>
<proteinExistence type="inferred from homology"/>
<dbReference type="PRINTS" id="PR00420">
    <property type="entry name" value="RNGMNOXGNASE"/>
</dbReference>
<dbReference type="NCBIfam" id="TIGR01988">
    <property type="entry name" value="Ubi-OHases"/>
    <property type="match status" value="1"/>
</dbReference>
<evidence type="ECO:0000259" key="8">
    <source>
        <dbReference type="Pfam" id="PF01494"/>
    </source>
</evidence>
<organism evidence="9 10">
    <name type="scientific">Chelativorans intermedius</name>
    <dbReference type="NCBI Taxonomy" id="515947"/>
    <lineage>
        <taxon>Bacteria</taxon>
        <taxon>Pseudomonadati</taxon>
        <taxon>Pseudomonadota</taxon>
        <taxon>Alphaproteobacteria</taxon>
        <taxon>Hyphomicrobiales</taxon>
        <taxon>Phyllobacteriaceae</taxon>
        <taxon>Chelativorans</taxon>
    </lineage>
</organism>
<dbReference type="Proteomes" id="UP001589755">
    <property type="component" value="Unassembled WGS sequence"/>
</dbReference>
<protein>
    <submittedName>
        <fullName evidence="9">UbiH/UbiF family hydroxylase</fullName>
    </submittedName>
</protein>
<dbReference type="Gene3D" id="3.50.50.60">
    <property type="entry name" value="FAD/NAD(P)-binding domain"/>
    <property type="match status" value="2"/>
</dbReference>
<evidence type="ECO:0000313" key="10">
    <source>
        <dbReference type="Proteomes" id="UP001589755"/>
    </source>
</evidence>
<evidence type="ECO:0000256" key="4">
    <source>
        <dbReference type="ARBA" id="ARBA00022630"/>
    </source>
</evidence>
<keyword evidence="10" id="KW-1185">Reference proteome</keyword>
<dbReference type="PROSITE" id="PS51257">
    <property type="entry name" value="PROKAR_LIPOPROTEIN"/>
    <property type="match status" value="1"/>
</dbReference>
<evidence type="ECO:0000256" key="6">
    <source>
        <dbReference type="ARBA" id="ARBA00023002"/>
    </source>
</evidence>
<dbReference type="SUPFAM" id="SSF51905">
    <property type="entry name" value="FAD/NAD(P)-binding domain"/>
    <property type="match status" value="1"/>
</dbReference>
<gene>
    <name evidence="9" type="ORF">ACFFJ2_08385</name>
</gene>
<comment type="similarity">
    <text evidence="3">Belongs to the UbiH/COQ6 family.</text>
</comment>
<evidence type="ECO:0000256" key="7">
    <source>
        <dbReference type="ARBA" id="ARBA00023033"/>
    </source>
</evidence>
<accession>A0ABV6D716</accession>
<dbReference type="PANTHER" id="PTHR43876:SF7">
    <property type="entry name" value="UBIQUINONE BIOSYNTHESIS MONOOXYGENASE COQ6, MITOCHONDRIAL"/>
    <property type="match status" value="1"/>
</dbReference>
<sequence length="401" mass="42100">MSDRHRARILVAGTGPAGLAAALALAAGGCEVLLAGPPPAREDRRTTALMLPAMAFLKTLGVEEALAAQAAPLAAMRIVDATERLVRSPTVTFRAAEIGEEAFGFNIPNAHLNTVLAEAVLAEPRISWREQMVEAWQPGADSVSARLADGSSIRAALAVAADGRHSPARAAAGISVRTRRLPQSALVLNFSHARHHGFTSTEFHTEDGPCTQVPLPGGMRSSLVWVTRPGAAEALASLDADALSRRLEERQHSFLGRVAVEPGVQVYPLSSALPARFAAQRIALVGEAAHVFPPITAQGLNLGLRDVADLAAIVRAHADDPGAASALARYDLVRRPDILARSTAVNLVNASLLSALLPAQLARSAGLGLLGHVPFLRGFFMREGMRPGSGFSALLPARLRA</sequence>
<evidence type="ECO:0000256" key="3">
    <source>
        <dbReference type="ARBA" id="ARBA00005349"/>
    </source>
</evidence>
<evidence type="ECO:0000313" key="9">
    <source>
        <dbReference type="EMBL" id="MFC0208413.1"/>
    </source>
</evidence>
<dbReference type="InterPro" id="IPR051205">
    <property type="entry name" value="UbiH/COQ6_monooxygenase"/>
</dbReference>
<evidence type="ECO:0000256" key="5">
    <source>
        <dbReference type="ARBA" id="ARBA00022827"/>
    </source>
</evidence>
<dbReference type="RefSeq" id="WP_261521609.1">
    <property type="nucleotide sequence ID" value="NZ_JAODNW010000019.1"/>
</dbReference>
<dbReference type="InterPro" id="IPR010971">
    <property type="entry name" value="UbiH/COQ6"/>
</dbReference>
<dbReference type="InterPro" id="IPR002938">
    <property type="entry name" value="FAD-bd"/>
</dbReference>
<keyword evidence="6" id="KW-0560">Oxidoreductase</keyword>
<dbReference type="InterPro" id="IPR036188">
    <property type="entry name" value="FAD/NAD-bd_sf"/>
</dbReference>
<feature type="domain" description="FAD-binding" evidence="8">
    <location>
        <begin position="8"/>
        <end position="336"/>
    </location>
</feature>
<reference evidence="9 10" key="1">
    <citation type="submission" date="2024-09" db="EMBL/GenBank/DDBJ databases">
        <authorList>
            <person name="Sun Q."/>
            <person name="Mori K."/>
        </authorList>
    </citation>
    <scope>NUCLEOTIDE SEQUENCE [LARGE SCALE GENOMIC DNA]</scope>
    <source>
        <strain evidence="9 10">CCM 8543</strain>
    </source>
</reference>
<dbReference type="EMBL" id="JBHLXD010000011">
    <property type="protein sequence ID" value="MFC0208413.1"/>
    <property type="molecule type" value="Genomic_DNA"/>
</dbReference>
<keyword evidence="5" id="KW-0274">FAD</keyword>
<name>A0ABV6D716_9HYPH</name>
<keyword evidence="4" id="KW-0285">Flavoprotein</keyword>
<evidence type="ECO:0000256" key="2">
    <source>
        <dbReference type="ARBA" id="ARBA00004749"/>
    </source>
</evidence>
<comment type="cofactor">
    <cofactor evidence="1">
        <name>FAD</name>
        <dbReference type="ChEBI" id="CHEBI:57692"/>
    </cofactor>
</comment>